<feature type="chain" id="PRO_5046124308" evidence="1">
    <location>
        <begin position="21"/>
        <end position="917"/>
    </location>
</feature>
<evidence type="ECO:0000313" key="5">
    <source>
        <dbReference type="EMBL" id="MFC4656798.1"/>
    </source>
</evidence>
<dbReference type="InterPro" id="IPR052155">
    <property type="entry name" value="Biofilm_reg_signaling"/>
</dbReference>
<dbReference type="InterPro" id="IPR043128">
    <property type="entry name" value="Rev_trsase/Diguanyl_cyclase"/>
</dbReference>
<keyword evidence="5" id="KW-0548">Nucleotidyltransferase</keyword>
<dbReference type="CDD" id="cd00130">
    <property type="entry name" value="PAS"/>
    <property type="match status" value="1"/>
</dbReference>
<feature type="signal peptide" evidence="1">
    <location>
        <begin position="1"/>
        <end position="20"/>
    </location>
</feature>
<dbReference type="InterPro" id="IPR000160">
    <property type="entry name" value="GGDEF_dom"/>
</dbReference>
<feature type="domain" description="PAC" evidence="3">
    <location>
        <begin position="562"/>
        <end position="618"/>
    </location>
</feature>
<dbReference type="SMART" id="SM00091">
    <property type="entry name" value="PAS"/>
    <property type="match status" value="3"/>
</dbReference>
<dbReference type="Pfam" id="PF12974">
    <property type="entry name" value="Phosphonate-bd"/>
    <property type="match status" value="1"/>
</dbReference>
<dbReference type="PROSITE" id="PS50113">
    <property type="entry name" value="PAC"/>
    <property type="match status" value="2"/>
</dbReference>
<dbReference type="PROSITE" id="PS50112">
    <property type="entry name" value="PAS"/>
    <property type="match status" value="1"/>
</dbReference>
<dbReference type="EMBL" id="JBHSGB010000017">
    <property type="protein sequence ID" value="MFC4656798.1"/>
    <property type="molecule type" value="Genomic_DNA"/>
</dbReference>
<feature type="domain" description="PAC" evidence="3">
    <location>
        <begin position="688"/>
        <end position="740"/>
    </location>
</feature>
<dbReference type="Gene3D" id="3.30.70.270">
    <property type="match status" value="1"/>
</dbReference>
<dbReference type="SMART" id="SM00267">
    <property type="entry name" value="GGDEF"/>
    <property type="match status" value="1"/>
</dbReference>
<dbReference type="SUPFAM" id="SSF55073">
    <property type="entry name" value="Nucleotide cyclase"/>
    <property type="match status" value="1"/>
</dbReference>
<comment type="caution">
    <text evidence="5">The sequence shown here is derived from an EMBL/GenBank/DDBJ whole genome shotgun (WGS) entry which is preliminary data.</text>
</comment>
<dbReference type="InterPro" id="IPR000700">
    <property type="entry name" value="PAS-assoc_C"/>
</dbReference>
<keyword evidence="6" id="KW-1185">Reference proteome</keyword>
<dbReference type="SUPFAM" id="SSF55785">
    <property type="entry name" value="PYP-like sensor domain (PAS domain)"/>
    <property type="match status" value="3"/>
</dbReference>
<evidence type="ECO:0000259" key="3">
    <source>
        <dbReference type="PROSITE" id="PS50113"/>
    </source>
</evidence>
<dbReference type="SMART" id="SM00086">
    <property type="entry name" value="PAC"/>
    <property type="match status" value="3"/>
</dbReference>
<keyword evidence="5" id="KW-0808">Transferase</keyword>
<dbReference type="PROSITE" id="PS50887">
    <property type="entry name" value="GGDEF"/>
    <property type="match status" value="1"/>
</dbReference>
<dbReference type="InterPro" id="IPR000014">
    <property type="entry name" value="PAS"/>
</dbReference>
<gene>
    <name evidence="5" type="ORF">ACFO3I_17390</name>
</gene>
<accession>A0ABV9JRC2</accession>
<dbReference type="InterPro" id="IPR029787">
    <property type="entry name" value="Nucleotide_cyclase"/>
</dbReference>
<evidence type="ECO:0000313" key="6">
    <source>
        <dbReference type="Proteomes" id="UP001595962"/>
    </source>
</evidence>
<dbReference type="InterPro" id="IPR001610">
    <property type="entry name" value="PAC"/>
</dbReference>
<sequence length="917" mass="102493">MMRWLLLLCCLAGRASAEQAVLRFGVMAHSTDLKTRMQYAPLADYLSTALAPMKAELVFLSPDQLSVRQVSYQADFLLADPYVYLMLKANRYLQPPLLSQVSLLPRGELAQLGGTMICMKDNPRCDLTQLSDAQIASSGDYSLSGYAAQRLELQQLGIQLDARRLRHLHSGQEVVEQVLDKFVDIGFVRSGTLEDLTKQDSETAALLSVLNPQQLANVPFVSSTRLYPEWPVLAMPGVPPELQEKLIPALLQFNDFARQHQLSYGFSAPADYSGVEYALQQLQLPPFSPVAAPSAFHWFHQYLNYLLVTLGLLMLVAATFLVLRRHNLLQHETIAQLTHANQELQLNDQQHHAALNSSKQLLFIKLDIQGRILGCNNYALKLLGTGFDQATNVFLPDWIQEPQQRAALVPALHKLQSEPGLTESLELSLQLSSREIVHLDADLSLLPGAPSDKPAFALIGTDVSRRKAIKQKLQKSVQRLDQLLEQSPAVILAFEPKSMQLNYISPNCFTLHLKSAHDILRTPDWLQSTIAAEHKTAIDEQFRHWVESNYSGVLKYSYPLQRGQAASLYRDVTDPSYSQLWIETQLCAVRDDDGNLVEIIGSQIDVTDNQLSQMKRELAASVFTQAREGIFITNNQGTILDLNSSFCRITGYSETEALGRQIGMLGGNLAEESYQQKLRKKLVSDGFWEGELQGRRKSGESMVLSFTLSAVRDAERNVQHFVALFSDITQQKAQEEKLRFIAHYDSLTGLPNRLLLTDRIEQSMSQAKRKKSKMAVIFIDLDGFKAVNDSLGHEAGDYLLIELANRMRTAMRENDTLARLGGDEFIALITELAAPEDAVPFADRLLAAAGKPVQIGQNTVRVSASIGITVFPQPEAADAASLLRQADLAMYHAKRQGKNQYSFWQPQLEQEPEPQKE</sequence>
<dbReference type="PANTHER" id="PTHR44757">
    <property type="entry name" value="DIGUANYLATE CYCLASE DGCP"/>
    <property type="match status" value="1"/>
</dbReference>
<dbReference type="Pfam" id="PF00990">
    <property type="entry name" value="GGDEF"/>
    <property type="match status" value="1"/>
</dbReference>
<dbReference type="Pfam" id="PF13426">
    <property type="entry name" value="PAS_9"/>
    <property type="match status" value="3"/>
</dbReference>
<name>A0ABV9JRC2_9GAMM</name>
<protein>
    <submittedName>
        <fullName evidence="5">Diguanylate cyclase domain-containing protein</fullName>
        <ecNumber evidence="5">2.7.7.65</ecNumber>
    </submittedName>
</protein>
<dbReference type="PANTHER" id="PTHR44757:SF2">
    <property type="entry name" value="BIOFILM ARCHITECTURE MAINTENANCE PROTEIN MBAA"/>
    <property type="match status" value="1"/>
</dbReference>
<keyword evidence="1" id="KW-0732">Signal</keyword>
<dbReference type="Gene3D" id="3.40.190.10">
    <property type="entry name" value="Periplasmic binding protein-like II"/>
    <property type="match status" value="2"/>
</dbReference>
<dbReference type="Proteomes" id="UP001595962">
    <property type="component" value="Unassembled WGS sequence"/>
</dbReference>
<feature type="domain" description="PAS" evidence="2">
    <location>
        <begin position="615"/>
        <end position="661"/>
    </location>
</feature>
<dbReference type="RefSeq" id="WP_377336207.1">
    <property type="nucleotide sequence ID" value="NZ_JBHSGB010000017.1"/>
</dbReference>
<dbReference type="NCBIfam" id="TIGR00229">
    <property type="entry name" value="sensory_box"/>
    <property type="match status" value="1"/>
</dbReference>
<dbReference type="EC" id="2.7.7.65" evidence="5"/>
<proteinExistence type="predicted"/>
<dbReference type="InterPro" id="IPR035965">
    <property type="entry name" value="PAS-like_dom_sf"/>
</dbReference>
<evidence type="ECO:0000259" key="4">
    <source>
        <dbReference type="PROSITE" id="PS50887"/>
    </source>
</evidence>
<organism evidence="5 6">
    <name type="scientific">Rheinheimera marina</name>
    <dbReference type="NCBI Taxonomy" id="1774958"/>
    <lineage>
        <taxon>Bacteria</taxon>
        <taxon>Pseudomonadati</taxon>
        <taxon>Pseudomonadota</taxon>
        <taxon>Gammaproteobacteria</taxon>
        <taxon>Chromatiales</taxon>
        <taxon>Chromatiaceae</taxon>
        <taxon>Rheinheimera</taxon>
    </lineage>
</organism>
<evidence type="ECO:0000256" key="1">
    <source>
        <dbReference type="SAM" id="SignalP"/>
    </source>
</evidence>
<dbReference type="NCBIfam" id="TIGR00254">
    <property type="entry name" value="GGDEF"/>
    <property type="match status" value="1"/>
</dbReference>
<reference evidence="6" key="1">
    <citation type="journal article" date="2019" name="Int. J. Syst. Evol. Microbiol.">
        <title>The Global Catalogue of Microorganisms (GCM) 10K type strain sequencing project: providing services to taxonomists for standard genome sequencing and annotation.</title>
        <authorList>
            <consortium name="The Broad Institute Genomics Platform"/>
            <consortium name="The Broad Institute Genome Sequencing Center for Infectious Disease"/>
            <person name="Wu L."/>
            <person name="Ma J."/>
        </authorList>
    </citation>
    <scope>NUCLEOTIDE SEQUENCE [LARGE SCALE GENOMIC DNA]</scope>
    <source>
        <strain evidence="6">DT28</strain>
    </source>
</reference>
<feature type="domain" description="GGDEF" evidence="4">
    <location>
        <begin position="772"/>
        <end position="906"/>
    </location>
</feature>
<evidence type="ECO:0000259" key="2">
    <source>
        <dbReference type="PROSITE" id="PS50112"/>
    </source>
</evidence>
<dbReference type="Gene3D" id="3.30.450.20">
    <property type="entry name" value="PAS domain"/>
    <property type="match status" value="3"/>
</dbReference>
<dbReference type="CDD" id="cd01949">
    <property type="entry name" value="GGDEF"/>
    <property type="match status" value="1"/>
</dbReference>
<dbReference type="GO" id="GO:0052621">
    <property type="term" value="F:diguanylate cyclase activity"/>
    <property type="evidence" value="ECO:0007669"/>
    <property type="project" value="UniProtKB-EC"/>
</dbReference>